<dbReference type="OrthoDB" id="285538at2"/>
<sequence length="74" mass="8864">MNLPLPGSYTEWRHCITEICGIPLGESFIRERLIALDDDNDHMTRKFIELYGREHWKQTKTWFNQALKDEGRNK</sequence>
<dbReference type="Proteomes" id="UP000008871">
    <property type="component" value="Chromosome"/>
</dbReference>
<keyword evidence="2" id="KW-1185">Reference proteome</keyword>
<accession>Q0VNW9</accession>
<dbReference type="AlphaFoldDB" id="Q0VNW9"/>
<dbReference type="eggNOG" id="ENOG5033ANX">
    <property type="taxonomic scope" value="Bacteria"/>
</dbReference>
<organism evidence="1 2">
    <name type="scientific">Alcanivorax borkumensis (strain ATCC 700651 / DSM 11573 / NCIMB 13689 / SK2)</name>
    <dbReference type="NCBI Taxonomy" id="393595"/>
    <lineage>
        <taxon>Bacteria</taxon>
        <taxon>Pseudomonadati</taxon>
        <taxon>Pseudomonadota</taxon>
        <taxon>Gammaproteobacteria</taxon>
        <taxon>Oceanospirillales</taxon>
        <taxon>Alcanivoracaceae</taxon>
        <taxon>Alcanivorax</taxon>
    </lineage>
</organism>
<reference evidence="1 2" key="1">
    <citation type="journal article" date="2006" name="Nat. Biotechnol.">
        <title>Genome sequence of the ubiquitous hydrocarbon-degrading marine bacterium Alcanivorax borkumensis.</title>
        <authorList>
            <person name="Schneiker S."/>
            <person name="Martins dos Santos V.A.P."/>
            <person name="Bartels D."/>
            <person name="Bekel T."/>
            <person name="Brecht M."/>
            <person name="Buhrmester J."/>
            <person name="Chernikova T.N."/>
            <person name="Denaro R."/>
            <person name="Ferrer M."/>
            <person name="Gertler C."/>
            <person name="Goesmann A."/>
            <person name="Golyshina O.V."/>
            <person name="Kaminski F."/>
            <person name="Khachane A.N."/>
            <person name="Lang S."/>
            <person name="Linke B."/>
            <person name="McHardy A.C."/>
            <person name="Meyer F."/>
            <person name="Nechitaylo T."/>
            <person name="Puehler A."/>
            <person name="Regenhardt D."/>
            <person name="Rupp O."/>
            <person name="Sabirova J.S."/>
            <person name="Selbitschka W."/>
            <person name="Yakimov M.M."/>
            <person name="Timmis K.N."/>
            <person name="Vorhoelter F.-J."/>
            <person name="Weidner S."/>
            <person name="Kaiser O."/>
            <person name="Golyshin P.N."/>
        </authorList>
    </citation>
    <scope>NUCLEOTIDE SEQUENCE [LARGE SCALE GENOMIC DNA]</scope>
    <source>
        <strain evidence="2">ATCC 700651 / DSM 11573 / NCIMB 13689 / SK2</strain>
    </source>
</reference>
<dbReference type="KEGG" id="abo:ABO_1681"/>
<dbReference type="STRING" id="393595.ABO_1681"/>
<name>Q0VNW9_ALCBS</name>
<evidence type="ECO:0000313" key="1">
    <source>
        <dbReference type="EMBL" id="CAL17129.1"/>
    </source>
</evidence>
<dbReference type="RefSeq" id="WP_011588962.1">
    <property type="nucleotide sequence ID" value="NC_008260.1"/>
</dbReference>
<proteinExistence type="predicted"/>
<dbReference type="HOGENOM" id="CLU_185399_0_0_6"/>
<protein>
    <submittedName>
        <fullName evidence="1">Uncharacterized protein</fullName>
    </submittedName>
</protein>
<dbReference type="EMBL" id="AM286690">
    <property type="protein sequence ID" value="CAL17129.1"/>
    <property type="molecule type" value="Genomic_DNA"/>
</dbReference>
<gene>
    <name evidence="1" type="ordered locus">ABO_1681</name>
</gene>
<evidence type="ECO:0000313" key="2">
    <source>
        <dbReference type="Proteomes" id="UP000008871"/>
    </source>
</evidence>